<dbReference type="PANTHER" id="PTHR34989:SF1">
    <property type="entry name" value="PROTEIN HDED"/>
    <property type="match status" value="1"/>
</dbReference>
<dbReference type="PANTHER" id="PTHR34989">
    <property type="entry name" value="PROTEIN HDED"/>
    <property type="match status" value="1"/>
</dbReference>
<keyword evidence="1" id="KW-1133">Transmembrane helix</keyword>
<accession>A0ABS9HGN3</accession>
<dbReference type="Proteomes" id="UP001201161">
    <property type="component" value="Unassembled WGS sequence"/>
</dbReference>
<dbReference type="InterPro" id="IPR005325">
    <property type="entry name" value="DUF308_memb"/>
</dbReference>
<dbReference type="Pfam" id="PF03729">
    <property type="entry name" value="DUF308"/>
    <property type="match status" value="2"/>
</dbReference>
<protein>
    <submittedName>
        <fullName evidence="2">DUF308 domain-containing protein</fullName>
    </submittedName>
</protein>
<feature type="transmembrane region" description="Helical" evidence="1">
    <location>
        <begin position="82"/>
        <end position="100"/>
    </location>
</feature>
<keyword evidence="1" id="KW-0812">Transmembrane</keyword>
<reference evidence="2 3" key="1">
    <citation type="submission" date="2022-01" db="EMBL/GenBank/DDBJ databases">
        <title>Nocardioides sp. nov., an actinomycete isolated from mining soil.</title>
        <authorList>
            <person name="Liu L."/>
        </authorList>
    </citation>
    <scope>NUCLEOTIDE SEQUENCE [LARGE SCALE GENOMIC DNA]</scope>
    <source>
        <strain evidence="2 3">KLBMP 9356</strain>
    </source>
</reference>
<sequence length="192" mass="19558">MSDHQPSAGHPATDNSPAAVQSRGSMRIAIGVVCLVAGIVAYALPTRTLSFLGFLVGIQLVIVGLMRIWAIRAFVLGKQVKIAGYVLAVATIVAGILCITRPSSSLVVVAVLVGAGWIADGVIELVAFGTGAAADRGWALMSGVLTLLGGIAILAYPRSTLVTLAQVAGVILVVVGVGYLASGVNRWRAADA</sequence>
<evidence type="ECO:0000256" key="1">
    <source>
        <dbReference type="SAM" id="Phobius"/>
    </source>
</evidence>
<name>A0ABS9HGN3_9ACTN</name>
<feature type="transmembrane region" description="Helical" evidence="1">
    <location>
        <begin position="51"/>
        <end position="70"/>
    </location>
</feature>
<gene>
    <name evidence="2" type="ORF">L2K70_16920</name>
</gene>
<proteinExistence type="predicted"/>
<keyword evidence="1" id="KW-0472">Membrane</keyword>
<feature type="transmembrane region" description="Helical" evidence="1">
    <location>
        <begin position="28"/>
        <end position="45"/>
    </location>
</feature>
<evidence type="ECO:0000313" key="3">
    <source>
        <dbReference type="Proteomes" id="UP001201161"/>
    </source>
</evidence>
<evidence type="ECO:0000313" key="2">
    <source>
        <dbReference type="EMBL" id="MCF6379296.1"/>
    </source>
</evidence>
<keyword evidence="3" id="KW-1185">Reference proteome</keyword>
<feature type="transmembrane region" description="Helical" evidence="1">
    <location>
        <begin position="162"/>
        <end position="181"/>
    </location>
</feature>
<organism evidence="2 3">
    <name type="scientific">Nocardioides potassii</name>
    <dbReference type="NCBI Taxonomy" id="2911371"/>
    <lineage>
        <taxon>Bacteria</taxon>
        <taxon>Bacillati</taxon>
        <taxon>Actinomycetota</taxon>
        <taxon>Actinomycetes</taxon>
        <taxon>Propionibacteriales</taxon>
        <taxon>Nocardioidaceae</taxon>
        <taxon>Nocardioides</taxon>
    </lineage>
</organism>
<comment type="caution">
    <text evidence="2">The sequence shown here is derived from an EMBL/GenBank/DDBJ whole genome shotgun (WGS) entry which is preliminary data.</text>
</comment>
<dbReference type="EMBL" id="JAKJHZ010000010">
    <property type="protein sequence ID" value="MCF6379296.1"/>
    <property type="molecule type" value="Genomic_DNA"/>
</dbReference>
<feature type="transmembrane region" description="Helical" evidence="1">
    <location>
        <begin position="138"/>
        <end position="156"/>
    </location>
</feature>
<dbReference type="RefSeq" id="WP_236403982.1">
    <property type="nucleotide sequence ID" value="NZ_JAKJHZ010000010.1"/>
</dbReference>
<dbReference type="InterPro" id="IPR052712">
    <property type="entry name" value="Acid_resist_chaperone_HdeD"/>
</dbReference>
<feature type="transmembrane region" description="Helical" evidence="1">
    <location>
        <begin position="106"/>
        <end position="126"/>
    </location>
</feature>